<keyword evidence="1" id="KW-1133">Transmembrane helix</keyword>
<reference evidence="2" key="1">
    <citation type="journal article" date="2020" name="Stud. Mycol.">
        <title>101 Dothideomycetes genomes: a test case for predicting lifestyles and emergence of pathogens.</title>
        <authorList>
            <person name="Haridas S."/>
            <person name="Albert R."/>
            <person name="Binder M."/>
            <person name="Bloem J."/>
            <person name="Labutti K."/>
            <person name="Salamov A."/>
            <person name="Andreopoulos B."/>
            <person name="Baker S."/>
            <person name="Barry K."/>
            <person name="Bills G."/>
            <person name="Bluhm B."/>
            <person name="Cannon C."/>
            <person name="Castanera R."/>
            <person name="Culley D."/>
            <person name="Daum C."/>
            <person name="Ezra D."/>
            <person name="Gonzalez J."/>
            <person name="Henrissat B."/>
            <person name="Kuo A."/>
            <person name="Liang C."/>
            <person name="Lipzen A."/>
            <person name="Lutzoni F."/>
            <person name="Magnuson J."/>
            <person name="Mondo S."/>
            <person name="Nolan M."/>
            <person name="Ohm R."/>
            <person name="Pangilinan J."/>
            <person name="Park H.-J."/>
            <person name="Ramirez L."/>
            <person name="Alfaro M."/>
            <person name="Sun H."/>
            <person name="Tritt A."/>
            <person name="Yoshinaga Y."/>
            <person name="Zwiers L.-H."/>
            <person name="Turgeon B."/>
            <person name="Goodwin S."/>
            <person name="Spatafora J."/>
            <person name="Crous P."/>
            <person name="Grigoriev I."/>
        </authorList>
    </citation>
    <scope>NUCLEOTIDE SEQUENCE</scope>
    <source>
        <strain evidence="2">CBS 121739</strain>
    </source>
</reference>
<protein>
    <submittedName>
        <fullName evidence="2">Uncharacterized protein</fullName>
    </submittedName>
</protein>
<evidence type="ECO:0000313" key="2">
    <source>
        <dbReference type="EMBL" id="KAF2756957.1"/>
    </source>
</evidence>
<gene>
    <name evidence="2" type="ORF">EJ05DRAFT_48843</name>
</gene>
<dbReference type="EMBL" id="ML996574">
    <property type="protein sequence ID" value="KAF2756957.1"/>
    <property type="molecule type" value="Genomic_DNA"/>
</dbReference>
<organism evidence="2 3">
    <name type="scientific">Pseudovirgaria hyperparasitica</name>
    <dbReference type="NCBI Taxonomy" id="470096"/>
    <lineage>
        <taxon>Eukaryota</taxon>
        <taxon>Fungi</taxon>
        <taxon>Dikarya</taxon>
        <taxon>Ascomycota</taxon>
        <taxon>Pezizomycotina</taxon>
        <taxon>Dothideomycetes</taxon>
        <taxon>Dothideomycetes incertae sedis</taxon>
        <taxon>Acrospermales</taxon>
        <taxon>Acrospermaceae</taxon>
        <taxon>Pseudovirgaria</taxon>
    </lineage>
</organism>
<keyword evidence="1" id="KW-0472">Membrane</keyword>
<name>A0A6A6W5Y4_9PEZI</name>
<sequence>MHAFVDSPAHEVASVCGYVWNYGRLALFLSCSFLSMFYFSHSFSFLIMVSACRPHPFTGCLSCFSQSCDEL</sequence>
<accession>A0A6A6W5Y4</accession>
<keyword evidence="3" id="KW-1185">Reference proteome</keyword>
<keyword evidence="1" id="KW-0812">Transmembrane</keyword>
<dbReference type="RefSeq" id="XP_033599408.1">
    <property type="nucleotide sequence ID" value="XM_033745710.1"/>
</dbReference>
<dbReference type="GeneID" id="54486764"/>
<feature type="transmembrane region" description="Helical" evidence="1">
    <location>
        <begin position="27"/>
        <end position="49"/>
    </location>
</feature>
<evidence type="ECO:0000313" key="3">
    <source>
        <dbReference type="Proteomes" id="UP000799437"/>
    </source>
</evidence>
<evidence type="ECO:0000256" key="1">
    <source>
        <dbReference type="SAM" id="Phobius"/>
    </source>
</evidence>
<dbReference type="Proteomes" id="UP000799437">
    <property type="component" value="Unassembled WGS sequence"/>
</dbReference>
<proteinExistence type="predicted"/>
<dbReference type="AlphaFoldDB" id="A0A6A6W5Y4"/>